<dbReference type="InterPro" id="IPR012545">
    <property type="entry name" value="DUF1697"/>
</dbReference>
<dbReference type="RefSeq" id="WP_185141865.1">
    <property type="nucleotide sequence ID" value="NZ_JACJVP010000007.1"/>
</dbReference>
<dbReference type="SUPFAM" id="SSF160379">
    <property type="entry name" value="SP0830-like"/>
    <property type="match status" value="1"/>
</dbReference>
<dbReference type="Proteomes" id="UP000547209">
    <property type="component" value="Unassembled WGS sequence"/>
</dbReference>
<dbReference type="PIRSF" id="PIRSF008502">
    <property type="entry name" value="UCP008502"/>
    <property type="match status" value="1"/>
</dbReference>
<dbReference type="AlphaFoldDB" id="A0A7X0RQ97"/>
<proteinExistence type="predicted"/>
<accession>A0A7X0RQ97</accession>
<dbReference type="Pfam" id="PF08002">
    <property type="entry name" value="DUF1697"/>
    <property type="match status" value="1"/>
</dbReference>
<name>A0A7X0RQ97_9BACL</name>
<sequence length="186" mass="20963">MAVYVGLLRGINVGGNNKVKMDELKRMFAEMGFARVQTYIQSGNVLFASDEDEETLRARIEPAFEARFGFSSRFVFRTAEELENILARCPFTAEEIAAADAKSEKESLYVSMLTEAPPAESLAKLNSSNYENESFRIVGRDVYLLFDLSIRNSKLGVDVHKMKIPSTNRNWKTITKLAAMAREMAE</sequence>
<reference evidence="1 2" key="1">
    <citation type="submission" date="2020-08" db="EMBL/GenBank/DDBJ databases">
        <title>Cohnella phylogeny.</title>
        <authorList>
            <person name="Dunlap C."/>
        </authorList>
    </citation>
    <scope>NUCLEOTIDE SEQUENCE [LARGE SCALE GENOMIC DNA]</scope>
    <source>
        <strain evidence="1 2">DSM 28246</strain>
    </source>
</reference>
<comment type="caution">
    <text evidence="1">The sequence shown here is derived from an EMBL/GenBank/DDBJ whole genome shotgun (WGS) entry which is preliminary data.</text>
</comment>
<evidence type="ECO:0000313" key="1">
    <source>
        <dbReference type="EMBL" id="MBB6670440.1"/>
    </source>
</evidence>
<gene>
    <name evidence="1" type="ORF">H7C19_07040</name>
</gene>
<protein>
    <submittedName>
        <fullName evidence="1">DUF1697 domain-containing protein</fullName>
    </submittedName>
</protein>
<organism evidence="1 2">
    <name type="scientific">Cohnella nanjingensis</name>
    <dbReference type="NCBI Taxonomy" id="1387779"/>
    <lineage>
        <taxon>Bacteria</taxon>
        <taxon>Bacillati</taxon>
        <taxon>Bacillota</taxon>
        <taxon>Bacilli</taxon>
        <taxon>Bacillales</taxon>
        <taxon>Paenibacillaceae</taxon>
        <taxon>Cohnella</taxon>
    </lineage>
</organism>
<evidence type="ECO:0000313" key="2">
    <source>
        <dbReference type="Proteomes" id="UP000547209"/>
    </source>
</evidence>
<keyword evidence="2" id="KW-1185">Reference proteome</keyword>
<dbReference type="PANTHER" id="PTHR36439:SF1">
    <property type="entry name" value="DUF1697 DOMAIN-CONTAINING PROTEIN"/>
    <property type="match status" value="1"/>
</dbReference>
<dbReference type="Gene3D" id="3.30.70.1280">
    <property type="entry name" value="SP0830-like domains"/>
    <property type="match status" value="1"/>
</dbReference>
<dbReference type="PANTHER" id="PTHR36439">
    <property type="entry name" value="BLL4334 PROTEIN"/>
    <property type="match status" value="1"/>
</dbReference>
<dbReference type="EMBL" id="JACJVP010000007">
    <property type="protein sequence ID" value="MBB6670440.1"/>
    <property type="molecule type" value="Genomic_DNA"/>
</dbReference>